<dbReference type="EMBL" id="RRCN01000001">
    <property type="protein sequence ID" value="RRJ66527.1"/>
    <property type="molecule type" value="Genomic_DNA"/>
</dbReference>
<protein>
    <submittedName>
        <fullName evidence="1">Serine/threonine protein kinase</fullName>
    </submittedName>
</protein>
<keyword evidence="2" id="KW-1185">Reference proteome</keyword>
<organism evidence="1 2">
    <name type="scientific">Paenibacillus oralis</name>
    <dbReference type="NCBI Taxonomy" id="2490856"/>
    <lineage>
        <taxon>Bacteria</taxon>
        <taxon>Bacillati</taxon>
        <taxon>Bacillota</taxon>
        <taxon>Bacilli</taxon>
        <taxon>Bacillales</taxon>
        <taxon>Paenibacillaceae</taxon>
        <taxon>Paenibacillus</taxon>
    </lineage>
</organism>
<proteinExistence type="predicted"/>
<dbReference type="GO" id="GO:0004674">
    <property type="term" value="F:protein serine/threonine kinase activity"/>
    <property type="evidence" value="ECO:0007669"/>
    <property type="project" value="UniProtKB-KW"/>
</dbReference>
<evidence type="ECO:0000313" key="1">
    <source>
        <dbReference type="EMBL" id="RRJ66527.1"/>
    </source>
</evidence>
<accession>A0A3P3U844</accession>
<keyword evidence="1" id="KW-0418">Kinase</keyword>
<dbReference type="InterPro" id="IPR025942">
    <property type="entry name" value="SpoVIF"/>
</dbReference>
<sequence length="96" mass="11254">MPSYHQYGISPQLVERVKLKMKNPAIKDRIKQMVDGLTRADLQDRPKVRRLVRTATSVLGERLSGTQEEQIVQFVIDQKIDPRNTLHLLRLWGMFR</sequence>
<reference evidence="1 2" key="1">
    <citation type="submission" date="2018-11" db="EMBL/GenBank/DDBJ databases">
        <title>Genome sequencing of Paenibacillus sp. KCOM 3021 (= ChDC PVNT-B20).</title>
        <authorList>
            <person name="Kook J.-K."/>
            <person name="Park S.-N."/>
            <person name="Lim Y.K."/>
        </authorList>
    </citation>
    <scope>NUCLEOTIDE SEQUENCE [LARGE SCALE GENOMIC DNA]</scope>
    <source>
        <strain evidence="1 2">KCOM 3021</strain>
    </source>
</reference>
<evidence type="ECO:0000313" key="2">
    <source>
        <dbReference type="Proteomes" id="UP000267017"/>
    </source>
</evidence>
<dbReference type="RefSeq" id="WP_128634309.1">
    <property type="nucleotide sequence ID" value="NZ_RRCN01000001.1"/>
</dbReference>
<name>A0A3P3U844_9BACL</name>
<keyword evidence="1" id="KW-0723">Serine/threonine-protein kinase</keyword>
<dbReference type="OrthoDB" id="2623024at2"/>
<comment type="caution">
    <text evidence="1">The sequence shown here is derived from an EMBL/GenBank/DDBJ whole genome shotgun (WGS) entry which is preliminary data.</text>
</comment>
<dbReference type="AlphaFoldDB" id="A0A3P3U844"/>
<keyword evidence="1" id="KW-0808">Transferase</keyword>
<dbReference type="Proteomes" id="UP000267017">
    <property type="component" value="Unassembled WGS sequence"/>
</dbReference>
<gene>
    <name evidence="1" type="ORF">EHV15_29095</name>
</gene>
<dbReference type="Pfam" id="PF14069">
    <property type="entry name" value="SpoVIF"/>
    <property type="match status" value="1"/>
</dbReference>